<evidence type="ECO:0000256" key="5">
    <source>
        <dbReference type="RuleBase" id="RU003869"/>
    </source>
</evidence>
<feature type="domain" description="Large ribosomal subunit protein uL6 alpha-beta" evidence="7">
    <location>
        <begin position="91"/>
        <end position="164"/>
    </location>
</feature>
<reference evidence="9" key="1">
    <citation type="submission" date="2015-07" db="EMBL/GenBank/DDBJ databases">
        <authorList>
            <person name="Rodrigo-Torres Lidia"/>
            <person name="Arahal R.David."/>
        </authorList>
    </citation>
    <scope>NUCLEOTIDE SEQUENCE [LARGE SCALE GENOMIC DNA]</scope>
    <source>
        <strain evidence="9">CECT 5112</strain>
    </source>
</reference>
<dbReference type="OrthoDB" id="9805007at2"/>
<dbReference type="SUPFAM" id="SSF56053">
    <property type="entry name" value="Ribosomal protein L6"/>
    <property type="match status" value="2"/>
</dbReference>
<dbReference type="GO" id="GO:0019843">
    <property type="term" value="F:rRNA binding"/>
    <property type="evidence" value="ECO:0007669"/>
    <property type="project" value="UniProtKB-UniRule"/>
</dbReference>
<keyword evidence="4 6" id="KW-0699">rRNA-binding</keyword>
<evidence type="ECO:0000313" key="8">
    <source>
        <dbReference type="EMBL" id="CTQ68443.1"/>
    </source>
</evidence>
<protein>
    <recommendedName>
        <fullName evidence="4">Large ribosomal subunit protein uL6</fullName>
    </recommendedName>
</protein>
<keyword evidence="3 4" id="KW-0687">Ribonucleoprotein</keyword>
<dbReference type="GO" id="GO:0022625">
    <property type="term" value="C:cytosolic large ribosomal subunit"/>
    <property type="evidence" value="ECO:0007669"/>
    <property type="project" value="UniProtKB-UniRule"/>
</dbReference>
<dbReference type="InterPro" id="IPR000702">
    <property type="entry name" value="Ribosomal_uL6-like"/>
</dbReference>
<dbReference type="GO" id="GO:0003735">
    <property type="term" value="F:structural constituent of ribosome"/>
    <property type="evidence" value="ECO:0007669"/>
    <property type="project" value="UniProtKB-UniRule"/>
</dbReference>
<dbReference type="Gene3D" id="3.90.930.12">
    <property type="entry name" value="Ribosomal protein L6, alpha-beta domain"/>
    <property type="match status" value="2"/>
</dbReference>
<dbReference type="EMBL" id="CXWD01000006">
    <property type="protein sequence ID" value="CTQ68443.1"/>
    <property type="molecule type" value="Genomic_DNA"/>
</dbReference>
<dbReference type="PROSITE" id="PS00525">
    <property type="entry name" value="RIBOSOMAL_L6_1"/>
    <property type="match status" value="1"/>
</dbReference>
<comment type="function">
    <text evidence="4 6">This protein binds to the 23S rRNA, and is important in its secondary structure. It is located near the subunit interface in the base of the L7/L12 stalk, and near the tRNA binding site of the peptidyltransferase center.</text>
</comment>
<dbReference type="PRINTS" id="PR00059">
    <property type="entry name" value="RIBOSOMALL6"/>
</dbReference>
<evidence type="ECO:0000256" key="2">
    <source>
        <dbReference type="ARBA" id="ARBA00022980"/>
    </source>
</evidence>
<gene>
    <name evidence="4 8" type="primary">rplF</name>
    <name evidence="8" type="ORF">LAX5112_01741</name>
</gene>
<dbReference type="InterPro" id="IPR036789">
    <property type="entry name" value="Ribosomal_uL6-like_a/b-dom_sf"/>
</dbReference>
<dbReference type="Proteomes" id="UP000053235">
    <property type="component" value="Unassembled WGS sequence"/>
</dbReference>
<dbReference type="InterPro" id="IPR019906">
    <property type="entry name" value="Ribosomal_uL6_bac-type"/>
</dbReference>
<dbReference type="PANTHER" id="PTHR11655:SF14">
    <property type="entry name" value="LARGE RIBOSOMAL SUBUNIT PROTEIN UL6M"/>
    <property type="match status" value="1"/>
</dbReference>
<dbReference type="InterPro" id="IPR002358">
    <property type="entry name" value="Ribosomal_uL6_CS"/>
</dbReference>
<proteinExistence type="inferred from homology"/>
<dbReference type="PANTHER" id="PTHR11655">
    <property type="entry name" value="60S/50S RIBOSOMAL PROTEIN L6/L9"/>
    <property type="match status" value="1"/>
</dbReference>
<dbReference type="FunFam" id="3.90.930.12:FF:000001">
    <property type="entry name" value="50S ribosomal protein L6"/>
    <property type="match status" value="1"/>
</dbReference>
<accession>A0A0M7A3Y7</accession>
<name>A0A0M7A3Y7_9HYPH</name>
<dbReference type="NCBIfam" id="TIGR03654">
    <property type="entry name" value="L6_bact"/>
    <property type="match status" value="1"/>
</dbReference>
<comment type="subunit">
    <text evidence="4">Part of the 50S ribosomal subunit.</text>
</comment>
<dbReference type="PIRSF" id="PIRSF002162">
    <property type="entry name" value="Ribosomal_L6"/>
    <property type="match status" value="1"/>
</dbReference>
<evidence type="ECO:0000256" key="6">
    <source>
        <dbReference type="RuleBase" id="RU003870"/>
    </source>
</evidence>
<evidence type="ECO:0000256" key="3">
    <source>
        <dbReference type="ARBA" id="ARBA00023274"/>
    </source>
</evidence>
<keyword evidence="9" id="KW-1185">Reference proteome</keyword>
<dbReference type="HAMAP" id="MF_01365_B">
    <property type="entry name" value="Ribosomal_uL6_B"/>
    <property type="match status" value="1"/>
</dbReference>
<evidence type="ECO:0000313" key="9">
    <source>
        <dbReference type="Proteomes" id="UP000053235"/>
    </source>
</evidence>
<organism evidence="8 9">
    <name type="scientific">Roseibium alexandrii</name>
    <dbReference type="NCBI Taxonomy" id="388408"/>
    <lineage>
        <taxon>Bacteria</taxon>
        <taxon>Pseudomonadati</taxon>
        <taxon>Pseudomonadota</taxon>
        <taxon>Alphaproteobacteria</taxon>
        <taxon>Hyphomicrobiales</taxon>
        <taxon>Stappiaceae</taxon>
        <taxon>Roseibium</taxon>
    </lineage>
</organism>
<keyword evidence="4 6" id="KW-0694">RNA-binding</keyword>
<dbReference type="InterPro" id="IPR020040">
    <property type="entry name" value="Ribosomal_uL6_a/b-dom"/>
</dbReference>
<dbReference type="Pfam" id="PF00347">
    <property type="entry name" value="Ribosomal_L6"/>
    <property type="match status" value="2"/>
</dbReference>
<comment type="similarity">
    <text evidence="1 4 5">Belongs to the universal ribosomal protein uL6 family.</text>
</comment>
<dbReference type="RefSeq" id="WP_055671481.1">
    <property type="nucleotide sequence ID" value="NZ_CXWD01000006.1"/>
</dbReference>
<feature type="domain" description="Large ribosomal subunit protein uL6 alpha-beta" evidence="7">
    <location>
        <begin position="11"/>
        <end position="82"/>
    </location>
</feature>
<sequence>MSRIGKKPVPVPSGVTASIDGQTVTIKGPKGEKSFMLNELVLAEMTDDGIKIDPRNDSKPARSMWGMSRTMVQNLITGVTDGFKKDLAITGVGYRAQVQGQNLQLALGFSHDVIYAIPEGIEIKCAKPTEISVSGTDKQRVGQVAAEIREFRPPEPYKGKGVRYADEFIVRKEGKKK</sequence>
<evidence type="ECO:0000259" key="7">
    <source>
        <dbReference type="Pfam" id="PF00347"/>
    </source>
</evidence>
<evidence type="ECO:0000256" key="1">
    <source>
        <dbReference type="ARBA" id="ARBA00009356"/>
    </source>
</evidence>
<evidence type="ECO:0000256" key="4">
    <source>
        <dbReference type="HAMAP-Rule" id="MF_01365"/>
    </source>
</evidence>
<dbReference type="STRING" id="388408.LAX5112_01741"/>
<keyword evidence="2 4" id="KW-0689">Ribosomal protein</keyword>
<dbReference type="GO" id="GO:0002181">
    <property type="term" value="P:cytoplasmic translation"/>
    <property type="evidence" value="ECO:0007669"/>
    <property type="project" value="TreeGrafter"/>
</dbReference>
<dbReference type="AlphaFoldDB" id="A0A0M7A3Y7"/>